<dbReference type="Gene3D" id="2.170.130.10">
    <property type="entry name" value="TonB-dependent receptor, plug domain"/>
    <property type="match status" value="1"/>
</dbReference>
<dbReference type="CDD" id="cd01347">
    <property type="entry name" value="ligand_gated_channel"/>
    <property type="match status" value="1"/>
</dbReference>
<keyword evidence="8 9" id="KW-0998">Cell outer membrane</keyword>
<dbReference type="InterPro" id="IPR000531">
    <property type="entry name" value="Beta-barrel_TonB"/>
</dbReference>
<feature type="domain" description="TonB-dependent receptor plug" evidence="14">
    <location>
        <begin position="53"/>
        <end position="166"/>
    </location>
</feature>
<evidence type="ECO:0000256" key="5">
    <source>
        <dbReference type="ARBA" id="ARBA00022729"/>
    </source>
</evidence>
<protein>
    <submittedName>
        <fullName evidence="15">Iron complex outermembrane receptor protein</fullName>
    </submittedName>
    <submittedName>
        <fullName evidence="16">TonB-dependent receptor</fullName>
    </submittedName>
</protein>
<comment type="subcellular location">
    <subcellularLocation>
        <location evidence="1 9">Cell outer membrane</location>
        <topology evidence="1 9">Multi-pass membrane protein</topology>
    </subcellularLocation>
</comment>
<dbReference type="Pfam" id="PF00593">
    <property type="entry name" value="TonB_dep_Rec_b-barrel"/>
    <property type="match status" value="1"/>
</dbReference>
<keyword evidence="18" id="KW-1185">Reference proteome</keyword>
<evidence type="ECO:0000256" key="9">
    <source>
        <dbReference type="PROSITE-ProRule" id="PRU01360"/>
    </source>
</evidence>
<keyword evidence="6 11" id="KW-0798">TonB box</keyword>
<evidence type="ECO:0000313" key="15">
    <source>
        <dbReference type="EMBL" id="RAK01426.1"/>
    </source>
</evidence>
<feature type="short sequence motif" description="TonB C-terminal box" evidence="10">
    <location>
        <begin position="854"/>
        <end position="871"/>
    </location>
</feature>
<dbReference type="PANTHER" id="PTHR47234:SF2">
    <property type="entry name" value="TONB-DEPENDENT RECEPTOR"/>
    <property type="match status" value="1"/>
</dbReference>
<feature type="chain" id="PRO_5016404454" evidence="12">
    <location>
        <begin position="28"/>
        <end position="871"/>
    </location>
</feature>
<comment type="caution">
    <text evidence="15">The sequence shown here is derived from an EMBL/GenBank/DDBJ whole genome shotgun (WGS) entry which is preliminary data.</text>
</comment>
<dbReference type="RefSeq" id="WP_111567923.1">
    <property type="nucleotide sequence ID" value="NZ_PIPK01000001.1"/>
</dbReference>
<evidence type="ECO:0000256" key="12">
    <source>
        <dbReference type="SAM" id="SignalP"/>
    </source>
</evidence>
<proteinExistence type="inferred from homology"/>
<evidence type="ECO:0000256" key="3">
    <source>
        <dbReference type="ARBA" id="ARBA00022452"/>
    </source>
</evidence>
<comment type="similarity">
    <text evidence="9 11">Belongs to the TonB-dependent receptor family.</text>
</comment>
<feature type="domain" description="TonB-dependent receptor-like beta-barrel" evidence="13">
    <location>
        <begin position="371"/>
        <end position="835"/>
    </location>
</feature>
<dbReference type="AlphaFoldDB" id="A0A327XB33"/>
<dbReference type="Proteomes" id="UP000287865">
    <property type="component" value="Unassembled WGS sequence"/>
</dbReference>
<evidence type="ECO:0000256" key="10">
    <source>
        <dbReference type="PROSITE-ProRule" id="PRU10144"/>
    </source>
</evidence>
<organism evidence="15 17">
    <name type="scientific">Aliidiomarina maris</name>
    <dbReference type="NCBI Taxonomy" id="531312"/>
    <lineage>
        <taxon>Bacteria</taxon>
        <taxon>Pseudomonadati</taxon>
        <taxon>Pseudomonadota</taxon>
        <taxon>Gammaproteobacteria</taxon>
        <taxon>Alteromonadales</taxon>
        <taxon>Idiomarinaceae</taxon>
        <taxon>Aliidiomarina</taxon>
    </lineage>
</organism>
<dbReference type="InterPro" id="IPR039426">
    <property type="entry name" value="TonB-dep_rcpt-like"/>
</dbReference>
<dbReference type="PROSITE" id="PS01156">
    <property type="entry name" value="TONB_DEPENDENT_REC_2"/>
    <property type="match status" value="1"/>
</dbReference>
<keyword evidence="3 9" id="KW-1134">Transmembrane beta strand</keyword>
<dbReference type="InterPro" id="IPR037066">
    <property type="entry name" value="Plug_dom_sf"/>
</dbReference>
<dbReference type="GO" id="GO:0009279">
    <property type="term" value="C:cell outer membrane"/>
    <property type="evidence" value="ECO:0007669"/>
    <property type="project" value="UniProtKB-SubCell"/>
</dbReference>
<dbReference type="OrthoDB" id="176248at2"/>
<evidence type="ECO:0000256" key="2">
    <source>
        <dbReference type="ARBA" id="ARBA00022448"/>
    </source>
</evidence>
<evidence type="ECO:0000256" key="11">
    <source>
        <dbReference type="RuleBase" id="RU003357"/>
    </source>
</evidence>
<dbReference type="PANTHER" id="PTHR47234">
    <property type="match status" value="1"/>
</dbReference>
<dbReference type="InterPro" id="IPR010917">
    <property type="entry name" value="TonB_rcpt_CS"/>
</dbReference>
<accession>A0A327XB33</accession>
<keyword evidence="2 9" id="KW-0813">Transport</keyword>
<dbReference type="InterPro" id="IPR036942">
    <property type="entry name" value="Beta-barrel_TonB_sf"/>
</dbReference>
<evidence type="ECO:0000256" key="1">
    <source>
        <dbReference type="ARBA" id="ARBA00004571"/>
    </source>
</evidence>
<evidence type="ECO:0000259" key="14">
    <source>
        <dbReference type="Pfam" id="PF07715"/>
    </source>
</evidence>
<sequence>MHKALSLSYLAYAVGVAASTASPSSLALDASAEVERVQVTGSHIRRTHNEDATPLHVLSAEDIQRSGKVTLTDVLRDMTVNTGNSYDEQFTSSFSAGSASIGLRGLSPKNTLVLVNGQRVSNYGFALGTQDTFVDLNALPLSAVSRIEVLKDGASAAYGSDAIAGVVNIILRRDYEGLQLSASAGGATEGSLQQFGAGLLAGTGSLTQDGYNLTLSIDVLEREELTADQRRLTRSGDFRDQPGGRLAGWITQGGNYLDDAQNPRPFENCPEGTEARAWTDFTPGRDGQVCAFNGQKFNTLQPEVSRRQLSLQASYQVTPELEAFTQWLYSYNEAKQTFGAPLSVGPGLRAYNQDTGTLDDITVAFPVGHPNNTTAAPLPFDYTFFSVGPRLKENIQIFNRILAGFDYAGENWDLNFNALQSQSRQREYVDNFIDRYAFESLLESGGYDFVSGQHASGAIEALRLQTRRPGFYQIQSLNVNASRTLAHWLHGDVGFATGLDWRNERMDAGTSPEVLSGTELRPAINLIRGERDVIAAFAELELPLLDGLTVNTALRADHYDDFGSAVSPKLSSHYLLHNDWLLRASWSRGFRAPSLPEISQSNTISYGSVIDPNDPVTPGASRGYTQLRSGNPDLRAERSTNYNVGAVWSPSPSLSASIDYFEIKQDNVISPDNAQYIINNEAQFPQRVQRDTEGRLQIITNRYANQGTRTTSGFDIDLSYRFDLLGGIMSLNSNWSRLLEYEQAVVAGEAAINGAGNNQFGALPKWQGSQVAHFQRDVWSFVLSADYTHGYEQRIASTTSNPGLNASVRSHTTLNTQLSYAGLRNTVISLSVQNLTDRQPPFDPSAGSYYYDITQYNARGRFIDLGIQYQF</sequence>
<evidence type="ECO:0000256" key="4">
    <source>
        <dbReference type="ARBA" id="ARBA00022692"/>
    </source>
</evidence>
<keyword evidence="15" id="KW-0675">Receptor</keyword>
<evidence type="ECO:0000259" key="13">
    <source>
        <dbReference type="Pfam" id="PF00593"/>
    </source>
</evidence>
<evidence type="ECO:0000256" key="7">
    <source>
        <dbReference type="ARBA" id="ARBA00023136"/>
    </source>
</evidence>
<evidence type="ECO:0000256" key="8">
    <source>
        <dbReference type="ARBA" id="ARBA00023237"/>
    </source>
</evidence>
<feature type="signal peptide" evidence="12">
    <location>
        <begin position="1"/>
        <end position="27"/>
    </location>
</feature>
<reference evidence="15 17" key="2">
    <citation type="submission" date="2018-06" db="EMBL/GenBank/DDBJ databases">
        <title>Genomic Encyclopedia of Type Strains, Phase III (KMG-III): the genomes of soil and plant-associated and newly described type strains.</title>
        <authorList>
            <person name="Whitman W."/>
        </authorList>
    </citation>
    <scope>NUCLEOTIDE SEQUENCE [LARGE SCALE GENOMIC DNA]</scope>
    <source>
        <strain evidence="15 17">CGMCC 1.15366</strain>
    </source>
</reference>
<evidence type="ECO:0000313" key="16">
    <source>
        <dbReference type="EMBL" id="RUO28267.1"/>
    </source>
</evidence>
<evidence type="ECO:0000313" key="18">
    <source>
        <dbReference type="Proteomes" id="UP000287865"/>
    </source>
</evidence>
<dbReference type="Gene3D" id="2.40.170.20">
    <property type="entry name" value="TonB-dependent receptor, beta-barrel domain"/>
    <property type="match status" value="1"/>
</dbReference>
<dbReference type="EMBL" id="PIPK01000001">
    <property type="protein sequence ID" value="RUO28267.1"/>
    <property type="molecule type" value="Genomic_DNA"/>
</dbReference>
<dbReference type="SUPFAM" id="SSF56935">
    <property type="entry name" value="Porins"/>
    <property type="match status" value="1"/>
</dbReference>
<dbReference type="Proteomes" id="UP000249203">
    <property type="component" value="Unassembled WGS sequence"/>
</dbReference>
<dbReference type="Pfam" id="PF07715">
    <property type="entry name" value="Plug"/>
    <property type="match status" value="1"/>
</dbReference>
<name>A0A327XB33_9GAMM</name>
<evidence type="ECO:0000313" key="17">
    <source>
        <dbReference type="Proteomes" id="UP000249203"/>
    </source>
</evidence>
<gene>
    <name evidence="15" type="ORF">B0I24_10149</name>
    <name evidence="16" type="ORF">CWE07_00220</name>
</gene>
<dbReference type="PROSITE" id="PS52016">
    <property type="entry name" value="TONB_DEPENDENT_REC_3"/>
    <property type="match status" value="1"/>
</dbReference>
<dbReference type="InterPro" id="IPR012910">
    <property type="entry name" value="Plug_dom"/>
</dbReference>
<keyword evidence="4 9" id="KW-0812">Transmembrane</keyword>
<dbReference type="EMBL" id="QLMD01000001">
    <property type="protein sequence ID" value="RAK01426.1"/>
    <property type="molecule type" value="Genomic_DNA"/>
</dbReference>
<reference evidence="16 18" key="1">
    <citation type="journal article" date="2018" name="Front. Microbiol.">
        <title>Genome-Based Analysis Reveals the Taxonomy and Diversity of the Family Idiomarinaceae.</title>
        <authorList>
            <person name="Liu Y."/>
            <person name="Lai Q."/>
            <person name="Shao Z."/>
        </authorList>
    </citation>
    <scope>NUCLEOTIDE SEQUENCE [LARGE SCALE GENOMIC DNA]</scope>
    <source>
        <strain evidence="16 18">CF12-14</strain>
    </source>
</reference>
<evidence type="ECO:0000256" key="6">
    <source>
        <dbReference type="ARBA" id="ARBA00023077"/>
    </source>
</evidence>
<keyword evidence="7 9" id="KW-0472">Membrane</keyword>
<keyword evidence="5 12" id="KW-0732">Signal</keyword>